<dbReference type="AlphaFoldDB" id="A0A0F9W2B5"/>
<dbReference type="Pfam" id="PF14524">
    <property type="entry name" value="Wzt_C"/>
    <property type="match status" value="1"/>
</dbReference>
<dbReference type="SMART" id="SM00382">
    <property type="entry name" value="AAA"/>
    <property type="match status" value="1"/>
</dbReference>
<name>A0A0F9W2B5_9ZZZZ</name>
<dbReference type="SUPFAM" id="SSF52540">
    <property type="entry name" value="P-loop containing nucleoside triphosphate hydrolases"/>
    <property type="match status" value="1"/>
</dbReference>
<dbReference type="EMBL" id="LAZR01000005">
    <property type="protein sequence ID" value="KKO10465.1"/>
    <property type="molecule type" value="Genomic_DNA"/>
</dbReference>
<comment type="similarity">
    <text evidence="1">Belongs to the ABC transporter superfamily.</text>
</comment>
<dbReference type="Gene3D" id="3.40.50.300">
    <property type="entry name" value="P-loop containing nucleotide triphosphate hydrolases"/>
    <property type="match status" value="1"/>
</dbReference>
<organism evidence="7">
    <name type="scientific">marine sediment metagenome</name>
    <dbReference type="NCBI Taxonomy" id="412755"/>
    <lineage>
        <taxon>unclassified sequences</taxon>
        <taxon>metagenomes</taxon>
        <taxon>ecological metagenomes</taxon>
    </lineage>
</organism>
<accession>A0A0F9W2B5</accession>
<dbReference type="InterPro" id="IPR003439">
    <property type="entry name" value="ABC_transporter-like_ATP-bd"/>
</dbReference>
<dbReference type="PANTHER" id="PTHR46743">
    <property type="entry name" value="TEICHOIC ACIDS EXPORT ATP-BINDING PROTEIN TAGH"/>
    <property type="match status" value="1"/>
</dbReference>
<dbReference type="GO" id="GO:0016887">
    <property type="term" value="F:ATP hydrolysis activity"/>
    <property type="evidence" value="ECO:0007669"/>
    <property type="project" value="InterPro"/>
</dbReference>
<dbReference type="InterPro" id="IPR027417">
    <property type="entry name" value="P-loop_NTPase"/>
</dbReference>
<dbReference type="InterPro" id="IPR050683">
    <property type="entry name" value="Bact_Polysacc_Export_ATP-bd"/>
</dbReference>
<evidence type="ECO:0000256" key="4">
    <source>
        <dbReference type="ARBA" id="ARBA00022840"/>
    </source>
</evidence>
<dbReference type="GO" id="GO:0140359">
    <property type="term" value="F:ABC-type transporter activity"/>
    <property type="evidence" value="ECO:0007669"/>
    <property type="project" value="InterPro"/>
</dbReference>
<dbReference type="CDD" id="cd03220">
    <property type="entry name" value="ABC_KpsT_Wzt"/>
    <property type="match status" value="1"/>
</dbReference>
<keyword evidence="4" id="KW-0067">ATP-binding</keyword>
<dbReference type="PANTHER" id="PTHR46743:SF2">
    <property type="entry name" value="TEICHOIC ACIDS EXPORT ATP-BINDING PROTEIN TAGH"/>
    <property type="match status" value="1"/>
</dbReference>
<sequence length="476" mass="52977">MSSEIAIRVEGLCKEYRVYEKPSDRLKQTFAPLIAQLRRRETKLYYREFKALHDVSFTVRRGQTVGLIGRNGSGKSTLLQLICQTLTPTSGIVEVNGRVAALLELGAGFNPEFTGKENVYLYASVMGLSQTDIDSRYADIVAFADIGEFIGQPVKTYSSGMLLRLAFAVIAHVDADILIVDEALAVGDAFFVQKCMRFLRRFMETGTVLFVSHDSSVVTNLCNHAIWLEKGNVIEQGDPKQVAEHYLESQYAENTPFEKPTPAKKQVEEPQPEEDAGESIRQTDSQGEASDYTAEEDFYDMRREWMNNSKWRNDIELFAFDPDAPSFGEKGAEVTSVVLLSEEGKMLHWVVGGEAVHLQINCKAHHSLKSPIVGFVIKDRLGQTLFGDNTFLGTEPISMSADDDFCAHFEFRMPILPAGQYSVCVALADGTQQEHRQHHWIHDALIVTSHASSVAHGLVGIPMRRVALESLNAPAP</sequence>
<evidence type="ECO:0000259" key="6">
    <source>
        <dbReference type="PROSITE" id="PS50893"/>
    </source>
</evidence>
<evidence type="ECO:0000256" key="2">
    <source>
        <dbReference type="ARBA" id="ARBA00022448"/>
    </source>
</evidence>
<reference evidence="7" key="1">
    <citation type="journal article" date="2015" name="Nature">
        <title>Complex archaea that bridge the gap between prokaryotes and eukaryotes.</title>
        <authorList>
            <person name="Spang A."/>
            <person name="Saw J.H."/>
            <person name="Jorgensen S.L."/>
            <person name="Zaremba-Niedzwiedzka K."/>
            <person name="Martijn J."/>
            <person name="Lind A.E."/>
            <person name="van Eijk R."/>
            <person name="Schleper C."/>
            <person name="Guy L."/>
            <person name="Ettema T.J."/>
        </authorList>
    </citation>
    <scope>NUCLEOTIDE SEQUENCE</scope>
</reference>
<dbReference type="PROSITE" id="PS50893">
    <property type="entry name" value="ABC_TRANSPORTER_2"/>
    <property type="match status" value="1"/>
</dbReference>
<evidence type="ECO:0000256" key="1">
    <source>
        <dbReference type="ARBA" id="ARBA00005417"/>
    </source>
</evidence>
<dbReference type="CDD" id="cd10147">
    <property type="entry name" value="Wzt_C-like"/>
    <property type="match status" value="1"/>
</dbReference>
<feature type="region of interest" description="Disordered" evidence="5">
    <location>
        <begin position="253"/>
        <end position="293"/>
    </location>
</feature>
<evidence type="ECO:0000256" key="5">
    <source>
        <dbReference type="SAM" id="MobiDB-lite"/>
    </source>
</evidence>
<dbReference type="InterPro" id="IPR029439">
    <property type="entry name" value="Wzt_C"/>
</dbReference>
<dbReference type="GO" id="GO:0016020">
    <property type="term" value="C:membrane"/>
    <property type="evidence" value="ECO:0007669"/>
    <property type="project" value="InterPro"/>
</dbReference>
<evidence type="ECO:0000313" key="7">
    <source>
        <dbReference type="EMBL" id="KKO10465.1"/>
    </source>
</evidence>
<keyword evidence="2" id="KW-0813">Transport</keyword>
<feature type="domain" description="ABC transporter" evidence="6">
    <location>
        <begin position="37"/>
        <end position="255"/>
    </location>
</feature>
<dbReference type="Gene3D" id="2.70.50.60">
    <property type="entry name" value="abc- transporter (atp binding component) like domain"/>
    <property type="match status" value="1"/>
</dbReference>
<proteinExistence type="inferred from homology"/>
<dbReference type="Pfam" id="PF00005">
    <property type="entry name" value="ABC_tran"/>
    <property type="match status" value="1"/>
</dbReference>
<comment type="caution">
    <text evidence="7">The sequence shown here is derived from an EMBL/GenBank/DDBJ whole genome shotgun (WGS) entry which is preliminary data.</text>
</comment>
<keyword evidence="3" id="KW-0547">Nucleotide-binding</keyword>
<evidence type="ECO:0000256" key="3">
    <source>
        <dbReference type="ARBA" id="ARBA00022741"/>
    </source>
</evidence>
<dbReference type="GO" id="GO:0005524">
    <property type="term" value="F:ATP binding"/>
    <property type="evidence" value="ECO:0007669"/>
    <property type="project" value="UniProtKB-KW"/>
</dbReference>
<gene>
    <name evidence="7" type="ORF">LCGC14_0030040</name>
</gene>
<dbReference type="InterPro" id="IPR003593">
    <property type="entry name" value="AAA+_ATPase"/>
</dbReference>
<dbReference type="InterPro" id="IPR015860">
    <property type="entry name" value="ABC_transpr_TagH-like"/>
</dbReference>
<protein>
    <recommendedName>
        <fullName evidence="6">ABC transporter domain-containing protein</fullName>
    </recommendedName>
</protein>